<accession>A0A133ZQE7</accession>
<dbReference type="EMBL" id="LSDC01000122">
    <property type="protein sequence ID" value="KXB57652.1"/>
    <property type="molecule type" value="Genomic_DNA"/>
</dbReference>
<dbReference type="AlphaFoldDB" id="A0A133ZQE7"/>
<dbReference type="STRING" id="1379.HMPREF3186_01628"/>
<dbReference type="GO" id="GO:0003677">
    <property type="term" value="F:DNA binding"/>
    <property type="evidence" value="ECO:0007669"/>
    <property type="project" value="InterPro"/>
</dbReference>
<dbReference type="OrthoDB" id="2986818at2"/>
<dbReference type="CDD" id="cd00093">
    <property type="entry name" value="HTH_XRE"/>
    <property type="match status" value="1"/>
</dbReference>
<protein>
    <submittedName>
        <fullName evidence="1">Uncharacterized protein</fullName>
    </submittedName>
</protein>
<dbReference type="RefSeq" id="WP_060914680.1">
    <property type="nucleotide sequence ID" value="NZ_KQ959992.1"/>
</dbReference>
<comment type="caution">
    <text evidence="1">The sequence shown here is derived from an EMBL/GenBank/DDBJ whole genome shotgun (WGS) entry which is preliminary data.</text>
</comment>
<dbReference type="Proteomes" id="UP000070355">
    <property type="component" value="Unassembled WGS sequence"/>
</dbReference>
<dbReference type="PATRIC" id="fig|1379.3.peg.1618"/>
<dbReference type="InterPro" id="IPR001387">
    <property type="entry name" value="Cro/C1-type_HTH"/>
</dbReference>
<sequence length="309" mass="35893">MDERNIQGKIFKKIREERGVKLKDAAGTTISARTLIRFEADETSVSLEVFEQLLRNIGICYQDYFSEYLPLVEIDQTGFLTEARRLEALGTFTAIKSLAIKTLKNEKVSIATRLYIEQYLSVIGETDGPQIIRDNRKIVLEHLRRLDKHTVNELYALTFILRTIKEDEFSDDFVRRVIQENLKPIKTDNFFSIDKGERSLLLLNSAIALLSRRGFIEEAEEYCLKAIELLKEHYNNVTHFMFHLISFNYILAQIQLKLNKPEGVELANKCISYIDAQIALTNMLGDSLTRDRLVKMFYDRNKTGIDFEF</sequence>
<dbReference type="InterPro" id="IPR053163">
    <property type="entry name" value="HTH-type_regulator_Rgg"/>
</dbReference>
<dbReference type="SUPFAM" id="SSF47413">
    <property type="entry name" value="lambda repressor-like DNA-binding domains"/>
    <property type="match status" value="1"/>
</dbReference>
<proteinExistence type="predicted"/>
<gene>
    <name evidence="1" type="ORF">HMPREF3186_01628</name>
</gene>
<reference evidence="2" key="1">
    <citation type="submission" date="2016-01" db="EMBL/GenBank/DDBJ databases">
        <authorList>
            <person name="Mitreva M."/>
            <person name="Pepin K.H."/>
            <person name="Mihindukulasuriya K.A."/>
            <person name="Fulton R."/>
            <person name="Fronick C."/>
            <person name="O'Laughlin M."/>
            <person name="Miner T."/>
            <person name="Herter B."/>
            <person name="Rosa B.A."/>
            <person name="Cordes M."/>
            <person name="Tomlinson C."/>
            <person name="Wollam A."/>
            <person name="Palsikar V.B."/>
            <person name="Mardis E.R."/>
            <person name="Wilson R.K."/>
        </authorList>
    </citation>
    <scope>NUCLEOTIDE SEQUENCE [LARGE SCALE GENOMIC DNA]</scope>
    <source>
        <strain evidence="2">DNF01167</strain>
    </source>
</reference>
<name>A0A133ZQE7_9BACL</name>
<dbReference type="PANTHER" id="PTHR37038">
    <property type="entry name" value="TRANSCRIPTIONAL REGULATOR-RELATED"/>
    <property type="match status" value="1"/>
</dbReference>
<evidence type="ECO:0000313" key="1">
    <source>
        <dbReference type="EMBL" id="KXB57652.1"/>
    </source>
</evidence>
<dbReference type="InterPro" id="IPR010982">
    <property type="entry name" value="Lambda_DNA-bd_dom_sf"/>
</dbReference>
<dbReference type="Gene3D" id="1.25.40.10">
    <property type="entry name" value="Tetratricopeptide repeat domain"/>
    <property type="match status" value="1"/>
</dbReference>
<organism evidence="1 2">
    <name type="scientific">Gemella haemolysans</name>
    <dbReference type="NCBI Taxonomy" id="1379"/>
    <lineage>
        <taxon>Bacteria</taxon>
        <taxon>Bacillati</taxon>
        <taxon>Bacillota</taxon>
        <taxon>Bacilli</taxon>
        <taxon>Bacillales</taxon>
        <taxon>Gemellaceae</taxon>
        <taxon>Gemella</taxon>
    </lineage>
</organism>
<dbReference type="InterPro" id="IPR011990">
    <property type="entry name" value="TPR-like_helical_dom_sf"/>
</dbReference>
<evidence type="ECO:0000313" key="2">
    <source>
        <dbReference type="Proteomes" id="UP000070355"/>
    </source>
</evidence>